<dbReference type="PANTHER" id="PTHR46880:SF5">
    <property type="entry name" value="DUF4371 DOMAIN-CONTAINING PROTEIN"/>
    <property type="match status" value="1"/>
</dbReference>
<dbReference type="EMBL" id="CP111022">
    <property type="protein sequence ID" value="WAR18604.1"/>
    <property type="molecule type" value="Genomic_DNA"/>
</dbReference>
<keyword evidence="1" id="KW-0812">Transmembrane</keyword>
<protein>
    <recommendedName>
        <fullName evidence="4">HAT C-terminal dimerisation domain-containing protein</fullName>
    </recommendedName>
</protein>
<feature type="transmembrane region" description="Helical" evidence="1">
    <location>
        <begin position="417"/>
        <end position="440"/>
    </location>
</feature>
<reference evidence="2" key="1">
    <citation type="submission" date="2022-11" db="EMBL/GenBank/DDBJ databases">
        <title>Centuries of genome instability and evolution in soft-shell clam transmissible cancer (bioRxiv).</title>
        <authorList>
            <person name="Hart S.F.M."/>
            <person name="Yonemitsu M.A."/>
            <person name="Giersch R.M."/>
            <person name="Beal B.F."/>
            <person name="Arriagada G."/>
            <person name="Davis B.W."/>
            <person name="Ostrander E.A."/>
            <person name="Goff S.P."/>
            <person name="Metzger M.J."/>
        </authorList>
    </citation>
    <scope>NUCLEOTIDE SEQUENCE</scope>
    <source>
        <strain evidence="2">MELC-2E11</strain>
        <tissue evidence="2">Siphon/mantle</tissue>
    </source>
</reference>
<organism evidence="2 3">
    <name type="scientific">Mya arenaria</name>
    <name type="common">Soft-shell clam</name>
    <dbReference type="NCBI Taxonomy" id="6604"/>
    <lineage>
        <taxon>Eukaryota</taxon>
        <taxon>Metazoa</taxon>
        <taxon>Spiralia</taxon>
        <taxon>Lophotrochozoa</taxon>
        <taxon>Mollusca</taxon>
        <taxon>Bivalvia</taxon>
        <taxon>Autobranchia</taxon>
        <taxon>Heteroconchia</taxon>
        <taxon>Euheterodonta</taxon>
        <taxon>Imparidentia</taxon>
        <taxon>Neoheterodontei</taxon>
        <taxon>Myida</taxon>
        <taxon>Myoidea</taxon>
        <taxon>Myidae</taxon>
        <taxon>Mya</taxon>
    </lineage>
</organism>
<evidence type="ECO:0000256" key="1">
    <source>
        <dbReference type="SAM" id="Phobius"/>
    </source>
</evidence>
<name>A0ABY7FCR7_MYAAR</name>
<accession>A0ABY7FCR7</accession>
<evidence type="ECO:0008006" key="4">
    <source>
        <dbReference type="Google" id="ProtNLM"/>
    </source>
</evidence>
<gene>
    <name evidence="2" type="ORF">MAR_000442</name>
</gene>
<dbReference type="PANTHER" id="PTHR46880">
    <property type="entry name" value="RAS-ASSOCIATING DOMAIN-CONTAINING PROTEIN"/>
    <property type="match status" value="1"/>
</dbReference>
<keyword evidence="1" id="KW-0472">Membrane</keyword>
<dbReference type="Proteomes" id="UP001164746">
    <property type="component" value="Chromosome 11"/>
</dbReference>
<proteinExistence type="predicted"/>
<evidence type="ECO:0000313" key="2">
    <source>
        <dbReference type="EMBL" id="WAR18604.1"/>
    </source>
</evidence>
<keyword evidence="3" id="KW-1185">Reference proteome</keyword>
<keyword evidence="1" id="KW-1133">Transmembrane helix</keyword>
<sequence length="496" mass="55793">MDWNMSGARKYEMLSPECISANREPVMYPPATCPVTECSKNDYSDNCRQSFRYLETKNNNSTLSLSLMVKLSLIKWRGVYVKAGMEMSLCKGLLLHILLEERQCHVPCQEEQEVGCFHQLTSGRDPERAILALQGQVELARGLEKEDWLANTARKLQTLQFHDDNCLRDNVGPCQNPNLEHVMADEGRLAQSNPDSTEVGSVSSGDEALLLASPVKDLGKNVDEVPVDKASLSALGSVSLGATGGLRLELREEARTVKSLGTWVSACCSVVPMSTGSVQCERGFSTQNRIVTQLRTSLNKKNLDTLMRIRKDGPPLNQFDFNRALLKWKRCIEHLRKLLKCPEVAGLGEVGLYRTEPTGRLRPLLQIRVTMGAGNSQFRPTPVFNSDGTYRVYQPPATLNRKLAEFPYNFHYTNSPFVRRVVFCATFITMPVMFAVYFSLQTKQNKIMGKKRAAAAFESPHERPRVYNPPQVEPYQLGSGFDRLVPWKMADFRVDD</sequence>
<evidence type="ECO:0000313" key="3">
    <source>
        <dbReference type="Proteomes" id="UP001164746"/>
    </source>
</evidence>